<proteinExistence type="predicted"/>
<dbReference type="InterPro" id="IPR003586">
    <property type="entry name" value="Hint_dom_C"/>
</dbReference>
<dbReference type="Proteomes" id="UP000231280">
    <property type="component" value="Unassembled WGS sequence"/>
</dbReference>
<dbReference type="InterPro" id="IPR006142">
    <property type="entry name" value="INTEIN"/>
</dbReference>
<reference evidence="5" key="1">
    <citation type="submission" date="2017-09" db="EMBL/GenBank/DDBJ databases">
        <title>Depth-based differentiation of microbial function through sediment-hosted aquifers and enrichment of novel symbionts in the deep terrestrial subsurface.</title>
        <authorList>
            <person name="Probst A.J."/>
            <person name="Ladd B."/>
            <person name="Jarett J.K."/>
            <person name="Geller-Mcgrath D.E."/>
            <person name="Sieber C.M.K."/>
            <person name="Emerson J.B."/>
            <person name="Anantharaman K."/>
            <person name="Thomas B.C."/>
            <person name="Malmstrom R."/>
            <person name="Stieglmeier M."/>
            <person name="Klingl A."/>
            <person name="Woyke T."/>
            <person name="Ryan C.M."/>
            <person name="Banfield J.F."/>
        </authorList>
    </citation>
    <scope>NUCLEOTIDE SEQUENCE [LARGE SCALE GENOMIC DNA]</scope>
</reference>
<dbReference type="CDD" id="cd00081">
    <property type="entry name" value="Hint"/>
    <property type="match status" value="1"/>
</dbReference>
<comment type="caution">
    <text evidence="4">The sequence shown here is derived from an EMBL/GenBank/DDBJ whole genome shotgun (WGS) entry which is preliminary data.</text>
</comment>
<dbReference type="Gene3D" id="2.170.16.10">
    <property type="entry name" value="Hedgehog/Intein (Hint) domain"/>
    <property type="match status" value="2"/>
</dbReference>
<dbReference type="PROSITE" id="PS50817">
    <property type="entry name" value="INTEIN_N_TER"/>
    <property type="match status" value="1"/>
</dbReference>
<dbReference type="NCBIfam" id="TIGR01443">
    <property type="entry name" value="intein_Cterm"/>
    <property type="match status" value="1"/>
</dbReference>
<name>A0A2M7IF17_9BACT</name>
<accession>A0A2M7IF17</accession>
<dbReference type="PRINTS" id="PR00379">
    <property type="entry name" value="INTEIN"/>
</dbReference>
<dbReference type="SUPFAM" id="SSF51294">
    <property type="entry name" value="Hedgehog/intein (Hint) domain"/>
    <property type="match status" value="1"/>
</dbReference>
<dbReference type="SMART" id="SM00305">
    <property type="entry name" value="HintC"/>
    <property type="match status" value="1"/>
</dbReference>
<feature type="non-terminal residue" evidence="4">
    <location>
        <position position="404"/>
    </location>
</feature>
<feature type="domain" description="Hint" evidence="3">
    <location>
        <begin position="173"/>
        <end position="217"/>
    </location>
</feature>
<dbReference type="InterPro" id="IPR036844">
    <property type="entry name" value="Hint_dom_sf"/>
</dbReference>
<dbReference type="GO" id="GO:0016539">
    <property type="term" value="P:intein-mediated protein splicing"/>
    <property type="evidence" value="ECO:0007669"/>
    <property type="project" value="InterPro"/>
</dbReference>
<feature type="non-terminal residue" evidence="4">
    <location>
        <position position="1"/>
    </location>
</feature>
<evidence type="ECO:0000256" key="2">
    <source>
        <dbReference type="ARBA" id="ARBA00023000"/>
    </source>
</evidence>
<dbReference type="EMBL" id="PFGX01000107">
    <property type="protein sequence ID" value="PIW75112.1"/>
    <property type="molecule type" value="Genomic_DNA"/>
</dbReference>
<evidence type="ECO:0000313" key="5">
    <source>
        <dbReference type="Proteomes" id="UP000231280"/>
    </source>
</evidence>
<dbReference type="AlphaFoldDB" id="A0A2M7IF17"/>
<keyword evidence="2" id="KW-0651">Protein splicing</keyword>
<gene>
    <name evidence="4" type="ORF">CO002_03835</name>
</gene>
<evidence type="ECO:0000313" key="4">
    <source>
        <dbReference type="EMBL" id="PIW75112.1"/>
    </source>
</evidence>
<protein>
    <recommendedName>
        <fullName evidence="3">Hint domain-containing protein</fullName>
    </recommendedName>
</protein>
<organism evidence="4 5">
    <name type="scientific">Candidatus Portnoybacteria bacterium CG_4_8_14_3_um_filter_44_10</name>
    <dbReference type="NCBI Taxonomy" id="1974802"/>
    <lineage>
        <taxon>Bacteria</taxon>
        <taxon>Candidatus Portnoyibacteriota</taxon>
    </lineage>
</organism>
<dbReference type="Pfam" id="PF14890">
    <property type="entry name" value="Intein_splicing"/>
    <property type="match status" value="1"/>
</dbReference>
<evidence type="ECO:0000256" key="1">
    <source>
        <dbReference type="ARBA" id="ARBA00022813"/>
    </source>
</evidence>
<keyword evidence="1" id="KW-0068">Autocatalytic cleavage</keyword>
<dbReference type="InterPro" id="IPR030934">
    <property type="entry name" value="Intein_C"/>
</dbReference>
<sequence>SLDEKTGKIVPAKIKGLLDMGVKPIYKLTTEDGRTIRTTGNHPYLTKQGWAKVANLKEGEMIAVPKEDLFAPFGDQNNNSESDGQESTENIEIGHNVVDVHSYFVANKLNPQKNIDKIKPVKIIGKLIDSVASGPMNIEAKNTCPISRQISESVSNLGENKLATIYGQYNNAESDVKREKIASIEYVGEEQVYDIEVEGTHNFVAGHFVEVSAKNKKPAITADSSEFRDDPINSDLASVCSLADIKNLSSAWNAENQKIPPDARFFDAESSGVEPHSEKEFSRYQLGATTAWRYSPSVSAFPLYQSSNKKQSQENLGTAFGNSLNAVPQTDTYYQYTQPQDSVNSLDVDNPKYAQWTKATQGVVLSDSEGSRVNVNKLQNAKWTKVAKLFEGDEIAALDENYES</sequence>
<dbReference type="InterPro" id="IPR006141">
    <property type="entry name" value="Intein_N"/>
</dbReference>
<evidence type="ECO:0000259" key="3">
    <source>
        <dbReference type="SMART" id="SM00305"/>
    </source>
</evidence>